<reference evidence="9" key="8">
    <citation type="submission" date="2024-02" db="EMBL/GenBank/DDBJ databases">
        <authorList>
            <consortium name="Clinical and Environmental Microbiology Branch: Whole genome sequencing antimicrobial resistance pathogens in the healthcare setting"/>
        </authorList>
    </citation>
    <scope>NUCLEOTIDE SEQUENCE</scope>
    <source>
        <strain evidence="9">1924188</strain>
    </source>
</reference>
<evidence type="ECO:0000256" key="5">
    <source>
        <dbReference type="ARBA" id="ARBA00022683"/>
    </source>
</evidence>
<reference evidence="13 17" key="4">
    <citation type="submission" date="2019-01" db="EMBL/GenBank/DDBJ databases">
        <title>Genomic analysis of febrile catheter-associated UTI E. coli isolates.</title>
        <authorList>
            <person name="Potter R."/>
            <person name="Zou Z."/>
            <person name="Henderson J."/>
            <person name="Dantas G."/>
        </authorList>
    </citation>
    <scope>NUCLEOTIDE SEQUENCE [LARGE SCALE GENOMIC DNA]</scope>
    <source>
        <strain evidence="13 17">29_CAASB</strain>
    </source>
</reference>
<reference evidence="15" key="7">
    <citation type="journal article" date="2023" name="Microorganisms">
        <title>Comparative Genomic Analysis of ST131 Subclade C2 of ESBL-Producing E. coli Isolates from Patients with Recurrent and Sporadic Urinary Tract Infections.</title>
        <authorList>
            <person name="Jaen-Luchoro D."/>
            <person name="Kahnamouei A."/>
            <person name="Yazdanshenas S."/>
            <person name="Lindblom A."/>
            <person name="Samuelsson E."/>
            <person name="Ahren C."/>
            <person name="Karami N."/>
        </authorList>
    </citation>
    <scope>NUCLEOTIDE SEQUENCE</scope>
    <source>
        <strain evidence="15">S7</strain>
    </source>
</reference>
<dbReference type="EMBL" id="UGAK01000003">
    <property type="protein sequence ID" value="STF92373.1"/>
    <property type="molecule type" value="Genomic_DNA"/>
</dbReference>
<protein>
    <submittedName>
        <fullName evidence="14">Mannitol-specific cryptic PTS system IIIA component</fullName>
        <ecNumber evidence="14">2.7.1.-</ecNumber>
    </submittedName>
    <submittedName>
        <fullName evidence="8">PTS mannitol transporter subunit IIA</fullName>
        <ecNumber evidence="15">2.7.1.197</ecNumber>
    </submittedName>
</protein>
<dbReference type="EC" id="2.7.1.197" evidence="15"/>
<dbReference type="RefSeq" id="WP_001236698.1">
    <property type="nucleotide sequence ID" value="NZ_AP021998.1"/>
</dbReference>
<dbReference type="EMBL" id="DABCJL010000003">
    <property type="protein sequence ID" value="HAH7768356.1"/>
    <property type="molecule type" value="Genomic_DNA"/>
</dbReference>
<evidence type="ECO:0000313" key="8">
    <source>
        <dbReference type="EMBL" id="EAC1533785.1"/>
    </source>
</evidence>
<dbReference type="GO" id="GO:0005737">
    <property type="term" value="C:cytoplasm"/>
    <property type="evidence" value="ECO:0007669"/>
    <property type="project" value="UniProtKB-SubCell"/>
</dbReference>
<reference evidence="14 16" key="2">
    <citation type="submission" date="2018-06" db="EMBL/GenBank/DDBJ databases">
        <authorList>
            <consortium name="Pathogen Informatics"/>
            <person name="Doyle S."/>
        </authorList>
    </citation>
    <scope>NUCLEOTIDE SEQUENCE [LARGE SCALE GENOMIC DNA]</scope>
    <source>
        <strain evidence="14 16">NCTC7927</strain>
    </source>
</reference>
<dbReference type="NCBIfam" id="NF007358">
    <property type="entry name" value="PRK09854.1"/>
    <property type="match status" value="1"/>
</dbReference>
<evidence type="ECO:0000313" key="11">
    <source>
        <dbReference type="EMBL" id="HAH7768356.1"/>
    </source>
</evidence>
<dbReference type="PROSITE" id="PS51094">
    <property type="entry name" value="PTS_EIIA_TYPE_2"/>
    <property type="match status" value="1"/>
</dbReference>
<reference evidence="8 18" key="3">
    <citation type="submission" date="2018-10" db="EMBL/GenBank/DDBJ databases">
        <authorList>
            <consortium name="NARMS: The National Antimicrobial Resistance Monitoring System"/>
        </authorList>
    </citation>
    <scope>NUCLEOTIDE SEQUENCE [LARGE SCALE GENOMIC DNA]</scope>
    <source>
        <strain evidence="8 18">CVM N17EC1330</strain>
    </source>
</reference>
<organism evidence="14 16">
    <name type="scientific">Escherichia coli</name>
    <dbReference type="NCBI Taxonomy" id="562"/>
    <lineage>
        <taxon>Bacteria</taxon>
        <taxon>Pseudomonadati</taxon>
        <taxon>Pseudomonadota</taxon>
        <taxon>Gammaproteobacteria</taxon>
        <taxon>Enterobacterales</taxon>
        <taxon>Enterobacteriaceae</taxon>
        <taxon>Escherichia</taxon>
    </lineage>
</organism>
<dbReference type="EMBL" id="AAAGZE010000047">
    <property type="protein sequence ID" value="EAC1533785.1"/>
    <property type="molecule type" value="Genomic_DNA"/>
</dbReference>
<evidence type="ECO:0000256" key="1">
    <source>
        <dbReference type="ARBA" id="ARBA00004496"/>
    </source>
</evidence>
<reference evidence="11" key="6">
    <citation type="submission" date="2020-01" db="EMBL/GenBank/DDBJ databases">
        <authorList>
            <consortium name="NCBI Pathogen Detection Project"/>
        </authorList>
    </citation>
    <scope>NUCLEOTIDE SEQUENCE</scope>
    <source>
        <strain evidence="11">C0382</strain>
        <strain evidence="10">EC00763</strain>
    </source>
</reference>
<accession>A0A061YM16</accession>
<dbReference type="EMBL" id="SCJN01000762">
    <property type="protein sequence ID" value="RXC91986.1"/>
    <property type="molecule type" value="Genomic_DNA"/>
</dbReference>
<name>A0A061YM16_ECOLX</name>
<evidence type="ECO:0000313" key="19">
    <source>
        <dbReference type="Proteomes" id="UP000437875"/>
    </source>
</evidence>
<dbReference type="AlphaFoldDB" id="A0A061YM16"/>
<evidence type="ECO:0000259" key="7">
    <source>
        <dbReference type="PROSITE" id="PS51094"/>
    </source>
</evidence>
<dbReference type="GO" id="GO:0016301">
    <property type="term" value="F:kinase activity"/>
    <property type="evidence" value="ECO:0007669"/>
    <property type="project" value="UniProtKB-KW"/>
</dbReference>
<dbReference type="SUPFAM" id="SSF55804">
    <property type="entry name" value="Phoshotransferase/anion transport protein"/>
    <property type="match status" value="1"/>
</dbReference>
<evidence type="ECO:0000313" key="13">
    <source>
        <dbReference type="EMBL" id="RXC91986.1"/>
    </source>
</evidence>
<keyword evidence="5" id="KW-0598">Phosphotransferase system</keyword>
<gene>
    <name evidence="14" type="primary">cmtB</name>
    <name evidence="8" type="ORF">D9J61_17385</name>
    <name evidence="13" type="ORF">EPS76_30605</name>
    <name evidence="12" type="ORF">GP711_07480</name>
    <name evidence="10" type="ORF">GRC73_11575</name>
    <name evidence="11" type="ORF">HIE29_001766</name>
    <name evidence="14" type="ORF">NCTC7927_01060</name>
    <name evidence="15" type="ORF">OGM49_19920</name>
    <name evidence="9" type="ORF">R8O40_003457</name>
</gene>
<dbReference type="PANTHER" id="PTHR36203">
    <property type="entry name" value="ASCORBATE-SPECIFIC PTS SYSTEM EIIA COMPONENT"/>
    <property type="match status" value="1"/>
</dbReference>
<keyword evidence="4 14" id="KW-0808">Transferase</keyword>
<evidence type="ECO:0000313" key="14">
    <source>
        <dbReference type="EMBL" id="STF92373.1"/>
    </source>
</evidence>
<dbReference type="EC" id="2.7.1.-" evidence="14"/>
<dbReference type="Proteomes" id="UP000437875">
    <property type="component" value="Unassembled WGS sequence"/>
</dbReference>
<evidence type="ECO:0000256" key="6">
    <source>
        <dbReference type="ARBA" id="ARBA00022777"/>
    </source>
</evidence>
<dbReference type="Proteomes" id="UP001285616">
    <property type="component" value="Unassembled WGS sequence"/>
</dbReference>
<dbReference type="EMBL" id="WSGM01000003">
    <property type="protein sequence ID" value="KAE9733633.1"/>
    <property type="molecule type" value="Genomic_DNA"/>
</dbReference>
<sequence length="147" mass="16045">MRLIDYFPESSISVIHSAKDWQEAIDFSMASLLDKNYISENYIQSIKDSTISNGPYYILAPGVAMPHARPECGALKTGMSLTLLKQGVYFPGKDEPIKLLIGLSAADANSHIGAIQALSELLCEEEILEQLLTASSEKQLADIISRG</sequence>
<dbReference type="InterPro" id="IPR002178">
    <property type="entry name" value="PTS_EIIA_type-2_dom"/>
</dbReference>
<dbReference type="Proteomes" id="UP001180189">
    <property type="component" value="Chromosome"/>
</dbReference>
<dbReference type="InterPro" id="IPR051351">
    <property type="entry name" value="Ascorbate-PTS_EIIA_comp"/>
</dbReference>
<dbReference type="Proteomes" id="UP000382540">
    <property type="component" value="Unassembled WGS sequence"/>
</dbReference>
<dbReference type="EMBL" id="ABONVU020000013">
    <property type="protein sequence ID" value="EMJ5255184.1"/>
    <property type="molecule type" value="Genomic_DNA"/>
</dbReference>
<dbReference type="CDD" id="cd00211">
    <property type="entry name" value="PTS_IIA_fru"/>
    <property type="match status" value="1"/>
</dbReference>
<keyword evidence="3" id="KW-0963">Cytoplasm</keyword>
<dbReference type="Proteomes" id="UP000843571">
    <property type="component" value="Unassembled WGS sequence"/>
</dbReference>
<evidence type="ECO:0000256" key="2">
    <source>
        <dbReference type="ARBA" id="ARBA00022448"/>
    </source>
</evidence>
<dbReference type="EMBL" id="CP107128">
    <property type="protein sequence ID" value="WLM94921.1"/>
    <property type="molecule type" value="Genomic_DNA"/>
</dbReference>
<dbReference type="Gene3D" id="3.40.930.10">
    <property type="entry name" value="Mannitol-specific EII, Chain A"/>
    <property type="match status" value="1"/>
</dbReference>
<evidence type="ECO:0000256" key="4">
    <source>
        <dbReference type="ARBA" id="ARBA00022679"/>
    </source>
</evidence>
<evidence type="ECO:0000313" key="12">
    <source>
        <dbReference type="EMBL" id="KAE9733633.1"/>
    </source>
</evidence>
<feature type="domain" description="PTS EIIA type-2" evidence="7">
    <location>
        <begin position="5"/>
        <end position="147"/>
    </location>
</feature>
<reference evidence="12 19" key="5">
    <citation type="submission" date="2019-10" db="EMBL/GenBank/DDBJ databases">
        <title>Antimicrobial-resistant enteric bacteria are widely distributed amongst people, animals and the environment in northern Tanzania.</title>
        <authorList>
            <person name="Subbiah M."/>
            <person name="Call D.R."/>
        </authorList>
    </citation>
    <scope>NUCLEOTIDE SEQUENCE [LARGE SCALE GENOMIC DNA]</scope>
    <source>
        <strain evidence="12 19">TzEc067</strain>
    </source>
</reference>
<keyword evidence="6" id="KW-0418">Kinase</keyword>
<evidence type="ECO:0000313" key="10">
    <source>
        <dbReference type="EMBL" id="HAH4524647.1"/>
    </source>
</evidence>
<dbReference type="GO" id="GO:0009401">
    <property type="term" value="P:phosphoenolpyruvate-dependent sugar phosphotransferase system"/>
    <property type="evidence" value="ECO:0007669"/>
    <property type="project" value="UniProtKB-KW"/>
</dbReference>
<dbReference type="Proteomes" id="UP000288730">
    <property type="component" value="Unassembled WGS sequence"/>
</dbReference>
<dbReference type="InterPro" id="IPR016152">
    <property type="entry name" value="PTrfase/Anion_transptr"/>
</dbReference>
<evidence type="ECO:0000313" key="16">
    <source>
        <dbReference type="Proteomes" id="UP000254043"/>
    </source>
</evidence>
<dbReference type="Pfam" id="PF00359">
    <property type="entry name" value="PTS_EIIA_2"/>
    <property type="match status" value="1"/>
</dbReference>
<evidence type="ECO:0000313" key="18">
    <source>
        <dbReference type="Proteomes" id="UP000382540"/>
    </source>
</evidence>
<evidence type="ECO:0000256" key="3">
    <source>
        <dbReference type="ARBA" id="ARBA00022490"/>
    </source>
</evidence>
<dbReference type="EMBL" id="DABBJX010000010">
    <property type="protein sequence ID" value="HAH4524647.1"/>
    <property type="molecule type" value="Genomic_DNA"/>
</dbReference>
<dbReference type="PANTHER" id="PTHR36203:SF4">
    <property type="entry name" value="MANNITOL-SPECIFIC CRYPTIC PHOSPHOTRANSFERASE ENZYME IIA COMPONENT"/>
    <property type="match status" value="1"/>
</dbReference>
<dbReference type="Proteomes" id="UP000254043">
    <property type="component" value="Unassembled WGS sequence"/>
</dbReference>
<evidence type="ECO:0000313" key="17">
    <source>
        <dbReference type="Proteomes" id="UP000288730"/>
    </source>
</evidence>
<evidence type="ECO:0000313" key="15">
    <source>
        <dbReference type="EMBL" id="WLM94921.1"/>
    </source>
</evidence>
<reference evidence="10" key="1">
    <citation type="journal article" date="2018" name="Genome Biol.">
        <title>SKESA: strategic k-mer extension for scrupulous assemblies.</title>
        <authorList>
            <person name="Souvorov A."/>
            <person name="Agarwala R."/>
            <person name="Lipman D.J."/>
        </authorList>
    </citation>
    <scope>NUCLEOTIDE SEQUENCE [LARGE SCALE GENOMIC DNA]</scope>
    <source>
        <strain evidence="11">C0382</strain>
        <strain evidence="10">EC00763</strain>
    </source>
</reference>
<comment type="subcellular location">
    <subcellularLocation>
        <location evidence="1">Cytoplasm</location>
    </subcellularLocation>
</comment>
<evidence type="ECO:0000313" key="9">
    <source>
        <dbReference type="EMBL" id="EMJ5255184.1"/>
    </source>
</evidence>
<proteinExistence type="predicted"/>
<keyword evidence="2" id="KW-0813">Transport</keyword>